<dbReference type="AlphaFoldDB" id="A0A9W6W5T3"/>
<evidence type="ECO:0000313" key="6">
    <source>
        <dbReference type="EMBL" id="GLY92390.1"/>
    </source>
</evidence>
<protein>
    <recommendedName>
        <fullName evidence="5">PIN domain-containing protein</fullName>
    </recommendedName>
</protein>
<keyword evidence="4" id="KW-0460">Magnesium</keyword>
<feature type="domain" description="PIN" evidence="5">
    <location>
        <begin position="6"/>
        <end position="116"/>
    </location>
</feature>
<evidence type="ECO:0000259" key="5">
    <source>
        <dbReference type="Pfam" id="PF01850"/>
    </source>
</evidence>
<proteinExistence type="predicted"/>
<evidence type="ECO:0000256" key="4">
    <source>
        <dbReference type="ARBA" id="ARBA00022842"/>
    </source>
</evidence>
<dbReference type="Proteomes" id="UP001165074">
    <property type="component" value="Unassembled WGS sequence"/>
</dbReference>
<dbReference type="InterPro" id="IPR002716">
    <property type="entry name" value="PIN_dom"/>
</dbReference>
<dbReference type="RefSeq" id="WP_285584545.1">
    <property type="nucleotide sequence ID" value="NZ_BSTK01000028.1"/>
</dbReference>
<sequence length="132" mass="14196">MIAGAVLDTSTIVAFGRGEPGAMLWVDQFDMKAQALLIPMTAMAEALTRLTRPAEAERALCLLEFGVAVDDGLDRENVRSVATAHLGAKIEITLGTAHAAHAARQRRWKVLTGDHALWTTAHPDVDAVPWAD</sequence>
<keyword evidence="2" id="KW-0479">Metal-binding</keyword>
<keyword evidence="7" id="KW-1185">Reference proteome</keyword>
<dbReference type="Pfam" id="PF01850">
    <property type="entry name" value="PIN"/>
    <property type="match status" value="1"/>
</dbReference>
<dbReference type="EMBL" id="BSTK01000028">
    <property type="protein sequence ID" value="GLY92390.1"/>
    <property type="molecule type" value="Genomic_DNA"/>
</dbReference>
<evidence type="ECO:0000256" key="3">
    <source>
        <dbReference type="ARBA" id="ARBA00022801"/>
    </source>
</evidence>
<dbReference type="GO" id="GO:0016787">
    <property type="term" value="F:hydrolase activity"/>
    <property type="evidence" value="ECO:0007669"/>
    <property type="project" value="UniProtKB-KW"/>
</dbReference>
<dbReference type="GO" id="GO:0004518">
    <property type="term" value="F:nuclease activity"/>
    <property type="evidence" value="ECO:0007669"/>
    <property type="project" value="UniProtKB-KW"/>
</dbReference>
<organism evidence="6 7">
    <name type="scientific">Actinoallomurus iriomotensis</name>
    <dbReference type="NCBI Taxonomy" id="478107"/>
    <lineage>
        <taxon>Bacteria</taxon>
        <taxon>Bacillati</taxon>
        <taxon>Actinomycetota</taxon>
        <taxon>Actinomycetes</taxon>
        <taxon>Streptosporangiales</taxon>
        <taxon>Thermomonosporaceae</taxon>
        <taxon>Actinoallomurus</taxon>
    </lineage>
</organism>
<evidence type="ECO:0000256" key="2">
    <source>
        <dbReference type="ARBA" id="ARBA00022723"/>
    </source>
</evidence>
<dbReference type="SUPFAM" id="SSF88723">
    <property type="entry name" value="PIN domain-like"/>
    <property type="match status" value="1"/>
</dbReference>
<evidence type="ECO:0000313" key="7">
    <source>
        <dbReference type="Proteomes" id="UP001165074"/>
    </source>
</evidence>
<evidence type="ECO:0000256" key="1">
    <source>
        <dbReference type="ARBA" id="ARBA00022722"/>
    </source>
</evidence>
<name>A0A9W6W5T3_9ACTN</name>
<gene>
    <name evidence="6" type="ORF">Airi02_103180</name>
</gene>
<comment type="caution">
    <text evidence="6">The sequence shown here is derived from an EMBL/GenBank/DDBJ whole genome shotgun (WGS) entry which is preliminary data.</text>
</comment>
<reference evidence="6" key="1">
    <citation type="submission" date="2023-03" db="EMBL/GenBank/DDBJ databases">
        <title>Actinoallomurus iriomotensis NBRC 103684.</title>
        <authorList>
            <person name="Ichikawa N."/>
            <person name="Sato H."/>
            <person name="Tonouchi N."/>
        </authorList>
    </citation>
    <scope>NUCLEOTIDE SEQUENCE</scope>
    <source>
        <strain evidence="6">NBRC 103684</strain>
    </source>
</reference>
<accession>A0A9W6W5T3</accession>
<keyword evidence="1" id="KW-0540">Nuclease</keyword>
<dbReference type="InterPro" id="IPR029060">
    <property type="entry name" value="PIN-like_dom_sf"/>
</dbReference>
<keyword evidence="3" id="KW-0378">Hydrolase</keyword>
<dbReference type="GO" id="GO:0046872">
    <property type="term" value="F:metal ion binding"/>
    <property type="evidence" value="ECO:0007669"/>
    <property type="project" value="UniProtKB-KW"/>
</dbReference>
<dbReference type="Gene3D" id="3.40.50.1010">
    <property type="entry name" value="5'-nuclease"/>
    <property type="match status" value="1"/>
</dbReference>